<dbReference type="Gene3D" id="3.30.540.30">
    <property type="match status" value="1"/>
</dbReference>
<dbReference type="GO" id="GO:0005737">
    <property type="term" value="C:cytoplasm"/>
    <property type="evidence" value="ECO:0007669"/>
    <property type="project" value="TreeGrafter"/>
</dbReference>
<reference evidence="4" key="1">
    <citation type="submission" date="2022-11" db="UniProtKB">
        <authorList>
            <consortium name="WormBaseParasite"/>
        </authorList>
    </citation>
    <scope>IDENTIFICATION</scope>
</reference>
<proteinExistence type="predicted"/>
<dbReference type="PANTHER" id="PTHR23422">
    <property type="entry name" value="DIPEPTIDYL PEPTIDASE III-RELATED"/>
    <property type="match status" value="1"/>
</dbReference>
<sequence>MTENVQKDFYILPNESPVVPLNCSEAFENLNDKEKQYAHYIGKACVEGSLITFFQVSVESPAMFAIIHQIFSHETVDDVKSRALASGWTDDEFAALLVFSAGFLANSGNYKSFGDTKFIPNVDKAKLTKLFLESKAFSKNQKLQNAWKIIEDRIFSLDPKHLGLNYPNEGVTTYLSPNITQADVKLVDEFLKNCY</sequence>
<evidence type="ECO:0000313" key="4">
    <source>
        <dbReference type="WBParaSite" id="PSU_v2.g16401.t1"/>
    </source>
</evidence>
<organism evidence="3 4">
    <name type="scientific">Panagrolaimus superbus</name>
    <dbReference type="NCBI Taxonomy" id="310955"/>
    <lineage>
        <taxon>Eukaryota</taxon>
        <taxon>Metazoa</taxon>
        <taxon>Ecdysozoa</taxon>
        <taxon>Nematoda</taxon>
        <taxon>Chromadorea</taxon>
        <taxon>Rhabditida</taxon>
        <taxon>Tylenchina</taxon>
        <taxon>Panagrolaimomorpha</taxon>
        <taxon>Panagrolaimoidea</taxon>
        <taxon>Panagrolaimidae</taxon>
        <taxon>Panagrolaimus</taxon>
    </lineage>
</organism>
<accession>A0A914YGD9</accession>
<dbReference type="GO" id="GO:0008239">
    <property type="term" value="F:dipeptidyl-peptidase activity"/>
    <property type="evidence" value="ECO:0007669"/>
    <property type="project" value="TreeGrafter"/>
</dbReference>
<dbReference type="InterPro" id="IPR039461">
    <property type="entry name" value="Peptidase_M49"/>
</dbReference>
<keyword evidence="1" id="KW-0479">Metal-binding</keyword>
<evidence type="ECO:0000313" key="3">
    <source>
        <dbReference type="Proteomes" id="UP000887577"/>
    </source>
</evidence>
<name>A0A914YGD9_9BILA</name>
<protein>
    <submittedName>
        <fullName evidence="4">Uncharacterized protein</fullName>
    </submittedName>
</protein>
<evidence type="ECO:0000256" key="2">
    <source>
        <dbReference type="ARBA" id="ARBA00022801"/>
    </source>
</evidence>
<dbReference type="FunFam" id="3.30.540.30:FF:000003">
    <property type="entry name" value="Dipeptidyl peptidase 3"/>
    <property type="match status" value="1"/>
</dbReference>
<dbReference type="WBParaSite" id="PSU_v2.g16401.t1">
    <property type="protein sequence ID" value="PSU_v2.g16401.t1"/>
    <property type="gene ID" value="PSU_v2.g16401"/>
</dbReference>
<evidence type="ECO:0000256" key="1">
    <source>
        <dbReference type="ARBA" id="ARBA00022723"/>
    </source>
</evidence>
<dbReference type="Pfam" id="PF03571">
    <property type="entry name" value="Peptidase_M49"/>
    <property type="match status" value="1"/>
</dbReference>
<dbReference type="PANTHER" id="PTHR23422:SF11">
    <property type="entry name" value="DIPEPTIDYL PEPTIDASE 3"/>
    <property type="match status" value="1"/>
</dbReference>
<keyword evidence="2" id="KW-0378">Hydrolase</keyword>
<dbReference type="AlphaFoldDB" id="A0A914YGD9"/>
<dbReference type="Proteomes" id="UP000887577">
    <property type="component" value="Unplaced"/>
</dbReference>
<dbReference type="GO" id="GO:0046872">
    <property type="term" value="F:metal ion binding"/>
    <property type="evidence" value="ECO:0007669"/>
    <property type="project" value="UniProtKB-KW"/>
</dbReference>
<keyword evidence="3" id="KW-1185">Reference proteome</keyword>